<dbReference type="Proteomes" id="UP000694399">
    <property type="component" value="Chromosome A3"/>
</dbReference>
<reference evidence="1" key="2">
    <citation type="submission" date="2025-08" db="UniProtKB">
        <authorList>
            <consortium name="Ensembl"/>
        </authorList>
    </citation>
    <scope>IDENTIFICATION</scope>
</reference>
<sequence>ASKGMFHCGKTFVLSLQIHVFFFCEEKHLFKCEFDGYCKRFAMKHCLMRHAVVYDRDKKKMKIKIRTFHEESSEYIPSERKHQQIVWCCFVSPNWCVPDKVPCSKVSKFAKLQTVILPLNVLVSKVPLLYSF</sequence>
<dbReference type="GeneTree" id="ENSGT01010000228879"/>
<evidence type="ECO:0008006" key="3">
    <source>
        <dbReference type="Google" id="ProtNLM"/>
    </source>
</evidence>
<keyword evidence="2" id="KW-1185">Reference proteome</keyword>
<protein>
    <recommendedName>
        <fullName evidence="3">C2H2-type domain-containing protein</fullName>
    </recommendedName>
</protein>
<organism evidence="1 2">
    <name type="scientific">Panthera leo</name>
    <name type="common">Lion</name>
    <dbReference type="NCBI Taxonomy" id="9689"/>
    <lineage>
        <taxon>Eukaryota</taxon>
        <taxon>Metazoa</taxon>
        <taxon>Chordata</taxon>
        <taxon>Craniata</taxon>
        <taxon>Vertebrata</taxon>
        <taxon>Euteleostomi</taxon>
        <taxon>Mammalia</taxon>
        <taxon>Eutheria</taxon>
        <taxon>Laurasiatheria</taxon>
        <taxon>Carnivora</taxon>
        <taxon>Feliformia</taxon>
        <taxon>Felidae</taxon>
        <taxon>Pantherinae</taxon>
        <taxon>Panthera</taxon>
    </lineage>
</organism>
<reference evidence="1" key="3">
    <citation type="submission" date="2025-09" db="UniProtKB">
        <authorList>
            <consortium name="Ensembl"/>
        </authorList>
    </citation>
    <scope>IDENTIFICATION</scope>
</reference>
<dbReference type="AlphaFoldDB" id="A0A8C8Y8X4"/>
<evidence type="ECO:0000313" key="2">
    <source>
        <dbReference type="Proteomes" id="UP000694399"/>
    </source>
</evidence>
<accession>A0A8C8Y8X4</accession>
<dbReference type="Ensembl" id="ENSPLOT00000031704.1">
    <property type="protein sequence ID" value="ENSPLOP00000028705.1"/>
    <property type="gene ID" value="ENSPLOG00000021015.1"/>
</dbReference>
<proteinExistence type="predicted"/>
<evidence type="ECO:0000313" key="1">
    <source>
        <dbReference type="Ensembl" id="ENSPLOP00000028705.1"/>
    </source>
</evidence>
<name>A0A8C8Y8X4_PANLE</name>
<reference evidence="1" key="1">
    <citation type="journal article" date="2019" name="bioRxiv">
        <title>Long live the king: chromosome-level assembly of the lion (Panthera leo) using linked-read, Hi-C, and long read data.</title>
        <authorList>
            <person name="Armstrong E.E."/>
            <person name="Taylor R.W."/>
            <person name="Miller D.E."/>
            <person name="Kaelin C."/>
            <person name="Barsh G."/>
            <person name="Hadly E.A."/>
            <person name="Petrov D."/>
        </authorList>
    </citation>
    <scope>NUCLEOTIDE SEQUENCE [LARGE SCALE GENOMIC DNA]</scope>
</reference>